<evidence type="ECO:0000313" key="2">
    <source>
        <dbReference type="EMBL" id="MPC25917.1"/>
    </source>
</evidence>
<protein>
    <submittedName>
        <fullName evidence="2">Uncharacterized protein</fullName>
    </submittedName>
</protein>
<reference evidence="2 3" key="1">
    <citation type="submission" date="2019-05" db="EMBL/GenBank/DDBJ databases">
        <title>Another draft genome of Portunus trituberculatus and its Hox gene families provides insights of decapod evolution.</title>
        <authorList>
            <person name="Jeong J.-H."/>
            <person name="Song I."/>
            <person name="Kim S."/>
            <person name="Choi T."/>
            <person name="Kim D."/>
            <person name="Ryu S."/>
            <person name="Kim W."/>
        </authorList>
    </citation>
    <scope>NUCLEOTIDE SEQUENCE [LARGE SCALE GENOMIC DNA]</scope>
    <source>
        <tissue evidence="2">Muscle</tissue>
    </source>
</reference>
<comment type="caution">
    <text evidence="2">The sequence shown here is derived from an EMBL/GenBank/DDBJ whole genome shotgun (WGS) entry which is preliminary data.</text>
</comment>
<dbReference type="AlphaFoldDB" id="A0A5B7DXZ3"/>
<organism evidence="2 3">
    <name type="scientific">Portunus trituberculatus</name>
    <name type="common">Swimming crab</name>
    <name type="synonym">Neptunus trituberculatus</name>
    <dbReference type="NCBI Taxonomy" id="210409"/>
    <lineage>
        <taxon>Eukaryota</taxon>
        <taxon>Metazoa</taxon>
        <taxon>Ecdysozoa</taxon>
        <taxon>Arthropoda</taxon>
        <taxon>Crustacea</taxon>
        <taxon>Multicrustacea</taxon>
        <taxon>Malacostraca</taxon>
        <taxon>Eumalacostraca</taxon>
        <taxon>Eucarida</taxon>
        <taxon>Decapoda</taxon>
        <taxon>Pleocyemata</taxon>
        <taxon>Brachyura</taxon>
        <taxon>Eubrachyura</taxon>
        <taxon>Portunoidea</taxon>
        <taxon>Portunidae</taxon>
        <taxon>Portuninae</taxon>
        <taxon>Portunus</taxon>
    </lineage>
</organism>
<accession>A0A5B7DXZ3</accession>
<dbReference type="EMBL" id="VSRR010001528">
    <property type="protein sequence ID" value="MPC25917.1"/>
    <property type="molecule type" value="Genomic_DNA"/>
</dbReference>
<evidence type="ECO:0000256" key="1">
    <source>
        <dbReference type="SAM" id="MobiDB-lite"/>
    </source>
</evidence>
<dbReference type="Proteomes" id="UP000324222">
    <property type="component" value="Unassembled WGS sequence"/>
</dbReference>
<keyword evidence="3" id="KW-1185">Reference proteome</keyword>
<proteinExistence type="predicted"/>
<evidence type="ECO:0000313" key="3">
    <source>
        <dbReference type="Proteomes" id="UP000324222"/>
    </source>
</evidence>
<feature type="region of interest" description="Disordered" evidence="1">
    <location>
        <begin position="90"/>
        <end position="115"/>
    </location>
</feature>
<sequence length="152" mass="16877">MTSLSRPKSSRYSRASSIRGLENLLAERRRRGAIKWRAGEGATWRLAAGVACQQKQSLHASPTPHLMHHLSTFDIEVTVAFSVTSSSLSRALREPPHGRPERRHSCSTENTSRGFRMFPEHPCTAPRLDILSGTGRQLHQTRQLSGGISNPI</sequence>
<feature type="compositionally biased region" description="Basic and acidic residues" evidence="1">
    <location>
        <begin position="91"/>
        <end position="106"/>
    </location>
</feature>
<name>A0A5B7DXZ3_PORTR</name>
<gene>
    <name evidence="2" type="ORF">E2C01_019041</name>
</gene>